<reference evidence="1" key="1">
    <citation type="submission" date="2014-08" db="EMBL/GenBank/DDBJ databases">
        <title>Directed in vitro evolution of therapeutic bacteriophage: the Appelmans protocol.</title>
        <authorList>
            <person name="Burrowes B.H."/>
            <person name="Molineux I.J."/>
            <person name="Alves D.R."/>
            <person name="Fralick J.A."/>
        </authorList>
    </citation>
    <scope>NUCLEOTIDE SEQUENCE [LARGE SCALE GENOMIC DNA]</scope>
</reference>
<dbReference type="KEGG" id="vg:24631892"/>
<accession>A0A0A7NP20</accession>
<organism evidence="1 2">
    <name type="scientific">Pseudomonas phage Pa2</name>
    <dbReference type="NCBI Taxonomy" id="1530400"/>
    <lineage>
        <taxon>Viruses</taxon>
        <taxon>Duplodnaviria</taxon>
        <taxon>Heunggongvirae</taxon>
        <taxon>Uroviricota</taxon>
        <taxon>Caudoviricetes</taxon>
        <taxon>Schitoviridae</taxon>
        <taxon>Migulavirinae</taxon>
        <taxon>Litunavirus</taxon>
        <taxon>Litunavirus Ab09</taxon>
    </lineage>
</organism>
<sequence>MTPLDRKMAEKVCFVGFTRDGVNYQTNRVHTFGEARHFITFNCSPSDQSIRIFYFIPYAEAEDVEVVIARLDLTETKENN</sequence>
<proteinExistence type="predicted"/>
<evidence type="ECO:0000313" key="1">
    <source>
        <dbReference type="EMBL" id="AIZ94846.1"/>
    </source>
</evidence>
<dbReference type="GeneID" id="24631892"/>
<name>A0A0A7NP20_9CAUD</name>
<evidence type="ECO:0000313" key="2">
    <source>
        <dbReference type="Proteomes" id="UP000030921"/>
    </source>
</evidence>
<dbReference type="EMBL" id="KM411959">
    <property type="protein sequence ID" value="AIZ94846.1"/>
    <property type="molecule type" value="Genomic_DNA"/>
</dbReference>
<dbReference type="RefSeq" id="YP_009148184.1">
    <property type="nucleotide sequence ID" value="NC_027345.1"/>
</dbReference>
<dbReference type="Proteomes" id="UP000030921">
    <property type="component" value="Genome"/>
</dbReference>
<protein>
    <submittedName>
        <fullName evidence="1">Uncharacterized protein</fullName>
    </submittedName>
</protein>